<dbReference type="EMBL" id="BMXA01000003">
    <property type="protein sequence ID" value="GHA10171.1"/>
    <property type="molecule type" value="Genomic_DNA"/>
</dbReference>
<dbReference type="GO" id="GO:0051301">
    <property type="term" value="P:cell division"/>
    <property type="evidence" value="ECO:0007669"/>
    <property type="project" value="UniProtKB-UniRule"/>
</dbReference>
<comment type="subunit">
    <text evidence="3">Interacts with FtsZ.</text>
</comment>
<keyword evidence="3" id="KW-0131">Cell cycle</keyword>
<dbReference type="NCBIfam" id="NF040713">
    <property type="entry name" value="ZapE"/>
    <property type="match status" value="1"/>
</dbReference>
<dbReference type="InterPro" id="IPR005654">
    <property type="entry name" value="ATPase_AFG1-like"/>
</dbReference>
<feature type="binding site" evidence="3">
    <location>
        <begin position="70"/>
        <end position="77"/>
    </location>
    <ligand>
        <name>ATP</name>
        <dbReference type="ChEBI" id="CHEBI:30616"/>
    </ligand>
</feature>
<dbReference type="GO" id="GO:0005737">
    <property type="term" value="C:cytoplasm"/>
    <property type="evidence" value="ECO:0007669"/>
    <property type="project" value="UniProtKB-SubCell"/>
</dbReference>
<name>A0A918RS21_9GAMM</name>
<reference evidence="4" key="1">
    <citation type="journal article" date="2014" name="Int. J. Syst. Evol. Microbiol.">
        <title>Complete genome sequence of Corynebacterium casei LMG S-19264T (=DSM 44701T), isolated from a smear-ripened cheese.</title>
        <authorList>
            <consortium name="US DOE Joint Genome Institute (JGI-PGF)"/>
            <person name="Walter F."/>
            <person name="Albersmeier A."/>
            <person name="Kalinowski J."/>
            <person name="Ruckert C."/>
        </authorList>
    </citation>
    <scope>NUCLEOTIDE SEQUENCE</scope>
    <source>
        <strain evidence="4">KCTC 12711</strain>
    </source>
</reference>
<evidence type="ECO:0000313" key="4">
    <source>
        <dbReference type="EMBL" id="GHA10171.1"/>
    </source>
</evidence>
<dbReference type="InterPro" id="IPR030870">
    <property type="entry name" value="ZapE"/>
</dbReference>
<dbReference type="Proteomes" id="UP000614811">
    <property type="component" value="Unassembled WGS sequence"/>
</dbReference>
<organism evidence="4 5">
    <name type="scientific">Arenicella chitinivorans</name>
    <dbReference type="NCBI Taxonomy" id="1329800"/>
    <lineage>
        <taxon>Bacteria</taxon>
        <taxon>Pseudomonadati</taxon>
        <taxon>Pseudomonadota</taxon>
        <taxon>Gammaproteobacteria</taxon>
        <taxon>Arenicellales</taxon>
        <taxon>Arenicellaceae</taxon>
        <taxon>Arenicella</taxon>
    </lineage>
</organism>
<accession>A0A918RS21</accession>
<comment type="subcellular location">
    <subcellularLocation>
        <location evidence="3">Cytoplasm</location>
    </subcellularLocation>
</comment>
<dbReference type="HAMAP" id="MF_01919">
    <property type="entry name" value="ZapE"/>
    <property type="match status" value="1"/>
</dbReference>
<dbReference type="PANTHER" id="PTHR12169:SF6">
    <property type="entry name" value="AFG1-LIKE ATPASE"/>
    <property type="match status" value="1"/>
</dbReference>
<gene>
    <name evidence="3 4" type="primary">zapE</name>
    <name evidence="4" type="ORF">GCM10008090_19670</name>
</gene>
<comment type="similarity">
    <text evidence="3">Belongs to the AFG1 ATPase family. ZapE subfamily.</text>
</comment>
<evidence type="ECO:0000256" key="1">
    <source>
        <dbReference type="ARBA" id="ARBA00022741"/>
    </source>
</evidence>
<comment type="function">
    <text evidence="3">Reduces the stability of FtsZ polymers in the presence of ATP.</text>
</comment>
<dbReference type="AlphaFoldDB" id="A0A918RS21"/>
<dbReference type="PANTHER" id="PTHR12169">
    <property type="entry name" value="ATPASE N2B"/>
    <property type="match status" value="1"/>
</dbReference>
<sequence length="366" mass="42213">MMVDTPLSRYQQDLQKPEFAEDPAQQLAVQHLQRLYDALLNQPPQRAGWLSRLGIGKTSKEPVKGLYFWGGVGRGKTYLVDTFYDCLPFEQKLRMHFHRFMHRVHLERKALRDQADPLVIIGKQLAKEARVLCFDEFVVNDVADAVILVKLMRVLFDEGVTLVATSNVEPDNLYLGGLQRDLFLPAIAMIHRYTDVVNIDSGIDYRLRFLDKAETYFTPVDELARKGMQYNFEHLAPEPGIANALIEVEGRELRSIRRADGVIWFDFTELCDGPRSQNDYIELARCFHSILLSDVPVMDRLMEDQARRFINLVDVFYDHNVKLIISAAAQVEALYNGTRVAFEFQRTMSRLQEMQSHDYLALSHKA</sequence>
<evidence type="ECO:0000313" key="5">
    <source>
        <dbReference type="Proteomes" id="UP000614811"/>
    </source>
</evidence>
<protein>
    <recommendedName>
        <fullName evidence="3">Cell division protein ZapE</fullName>
    </recommendedName>
    <alternativeName>
        <fullName evidence="3">Z ring-associated protein ZapE</fullName>
    </alternativeName>
</protein>
<evidence type="ECO:0000256" key="2">
    <source>
        <dbReference type="ARBA" id="ARBA00022840"/>
    </source>
</evidence>
<dbReference type="GO" id="GO:0032153">
    <property type="term" value="C:cell division site"/>
    <property type="evidence" value="ECO:0007669"/>
    <property type="project" value="TreeGrafter"/>
</dbReference>
<reference evidence="4" key="2">
    <citation type="submission" date="2020-09" db="EMBL/GenBank/DDBJ databases">
        <authorList>
            <person name="Sun Q."/>
            <person name="Kim S."/>
        </authorList>
    </citation>
    <scope>NUCLEOTIDE SEQUENCE</scope>
    <source>
        <strain evidence="4">KCTC 12711</strain>
    </source>
</reference>
<proteinExistence type="inferred from homology"/>
<dbReference type="SUPFAM" id="SSF52540">
    <property type="entry name" value="P-loop containing nucleoside triphosphate hydrolases"/>
    <property type="match status" value="1"/>
</dbReference>
<keyword evidence="3" id="KW-0963">Cytoplasm</keyword>
<keyword evidence="3" id="KW-0378">Hydrolase</keyword>
<dbReference type="Pfam" id="PF03969">
    <property type="entry name" value="AFG1_ATPase"/>
    <property type="match status" value="1"/>
</dbReference>
<keyword evidence="2 3" id="KW-0067">ATP-binding</keyword>
<keyword evidence="5" id="KW-1185">Reference proteome</keyword>
<dbReference type="GO" id="GO:0005524">
    <property type="term" value="F:ATP binding"/>
    <property type="evidence" value="ECO:0007669"/>
    <property type="project" value="UniProtKB-UniRule"/>
</dbReference>
<keyword evidence="1 3" id="KW-0547">Nucleotide-binding</keyword>
<evidence type="ECO:0000256" key="3">
    <source>
        <dbReference type="HAMAP-Rule" id="MF_01919"/>
    </source>
</evidence>
<comment type="caution">
    <text evidence="4">The sequence shown here is derived from an EMBL/GenBank/DDBJ whole genome shotgun (WGS) entry which is preliminary data.</text>
</comment>
<keyword evidence="3 4" id="KW-0132">Cell division</keyword>
<dbReference type="InterPro" id="IPR027417">
    <property type="entry name" value="P-loop_NTPase"/>
</dbReference>
<dbReference type="Gene3D" id="3.40.50.300">
    <property type="entry name" value="P-loop containing nucleotide triphosphate hydrolases"/>
    <property type="match status" value="1"/>
</dbReference>
<dbReference type="GO" id="GO:0016887">
    <property type="term" value="F:ATP hydrolysis activity"/>
    <property type="evidence" value="ECO:0007669"/>
    <property type="project" value="UniProtKB-UniRule"/>
</dbReference>